<dbReference type="Proteomes" id="UP000626370">
    <property type="component" value="Unassembled WGS sequence"/>
</dbReference>
<name>A0ABQ3IQD7_9GAMM</name>
<reference evidence="2" key="1">
    <citation type="journal article" date="2019" name="Int. J. Syst. Evol. Microbiol.">
        <title>The Global Catalogue of Microorganisms (GCM) 10K type strain sequencing project: providing services to taxonomists for standard genome sequencing and annotation.</title>
        <authorList>
            <consortium name="The Broad Institute Genomics Platform"/>
            <consortium name="The Broad Institute Genome Sequencing Center for Infectious Disease"/>
            <person name="Wu L."/>
            <person name="Ma J."/>
        </authorList>
    </citation>
    <scope>NUCLEOTIDE SEQUENCE [LARGE SCALE GENOMIC DNA]</scope>
    <source>
        <strain evidence="2">CGMCC 1.15922</strain>
    </source>
</reference>
<dbReference type="EMBL" id="BNAH01000007">
    <property type="protein sequence ID" value="GHE91323.1"/>
    <property type="molecule type" value="Genomic_DNA"/>
</dbReference>
<proteinExistence type="predicted"/>
<keyword evidence="2" id="KW-1185">Reference proteome</keyword>
<comment type="caution">
    <text evidence="1">The sequence shown here is derived from an EMBL/GenBank/DDBJ whole genome shotgun (WGS) entry which is preliminary data.</text>
</comment>
<gene>
    <name evidence="1" type="ORF">GCM10011501_21060</name>
</gene>
<sequence length="653" mass="75286">MLKKIILTLVVFTLAIAIWIATDVYKNAQINYLPAKPEVKLKTRDNDALYALHRQLPFDFSQLKDTYTKLNNRFDTADFSTPSLIRLIYDYKSQIPTTDFALLKETLLNFKYWMDQPGQDSMCYWSENHQILFASAEYLIGSYWPSETFTNTGKIGEQHKVMGRERVLIWLEQRWLYGFAEWYSNTYYAEDVAPLINLIDYGDEEVSVKAKIILDLLMHDIATQSYKGIFVASSGRMYEGGKREGDGRSMKRLIGSVWGDRYGFGEEKGMMQNFNYSKKYQVPEVIKSIGFDDTTQVIKATNGLNLTELSDEDLIGQQDRQIMMQWAMESFTNPEIVANTVDYIQENNMFTNEFLHDLKALNIGFLNAIGALPTITRQLKLVSDGIAIQRANTYTYKTPDFMITTAQAYQPGTYGDQQHLWNAILDKGVSIFTTHPAVPLSAKGALSLSPGYWVGNGTLPHVAQHKNVVLNIYKIPKEAGFMGRKPAHYTHAHFPKDEFDEVIIDGRYAFGRLGHKFVAFTAKNKLFYSKNIKSRKIGEKESSYDLIQEGRDTYWIFEASTQAKEHSFKQFIERIKSNKVIYENSKLRYGTLSDVIELQYKNNFIVNHQVIDTQYKRFDSAYASVERKANTMLIQHEGKSLFLDFYNQIREEQ</sequence>
<evidence type="ECO:0000313" key="2">
    <source>
        <dbReference type="Proteomes" id="UP000626370"/>
    </source>
</evidence>
<evidence type="ECO:0000313" key="1">
    <source>
        <dbReference type="EMBL" id="GHE91323.1"/>
    </source>
</evidence>
<accession>A0ABQ3IQD7</accession>
<protein>
    <submittedName>
        <fullName evidence="1">Uncharacterized protein</fullName>
    </submittedName>
</protein>
<dbReference type="RefSeq" id="WP_189378226.1">
    <property type="nucleotide sequence ID" value="NZ_BNAH01000007.1"/>
</dbReference>
<organism evidence="1 2">
    <name type="scientific">Thalassotalea profundi</name>
    <dbReference type="NCBI Taxonomy" id="2036687"/>
    <lineage>
        <taxon>Bacteria</taxon>
        <taxon>Pseudomonadati</taxon>
        <taxon>Pseudomonadota</taxon>
        <taxon>Gammaproteobacteria</taxon>
        <taxon>Alteromonadales</taxon>
        <taxon>Colwelliaceae</taxon>
        <taxon>Thalassotalea</taxon>
    </lineage>
</organism>